<dbReference type="Pfam" id="PF14052">
    <property type="entry name" value="Caps_assemb_Wzi"/>
    <property type="match status" value="1"/>
</dbReference>
<evidence type="ECO:0000313" key="1">
    <source>
        <dbReference type="EMBL" id="BAT23409.1"/>
    </source>
</evidence>
<reference evidence="1" key="1">
    <citation type="submission" date="2014-04" db="EMBL/GenBank/DDBJ databases">
        <authorList>
            <person name="Harrison E."/>
        </authorList>
    </citation>
    <scope>NUCLEOTIDE SEQUENCE</scope>
    <source>
        <strain evidence="1">1702/49</strain>
    </source>
</reference>
<dbReference type="InterPro" id="IPR026950">
    <property type="entry name" value="Caps_assemb_Wzi"/>
</dbReference>
<sequence>MPRALSILVFPSFSLRYDSGAENGSCTMIKIARIAVTLGLLSSLGAQAYAAGLVVNDNDLRNDLAWLSDRGVIHLSLSTWPLSQEEIARALKKAKPSYSSEQVVLARINQRLSALKADFRVTGYTSTDQPGTPQGFGQTQPADNSLGLAFNNSGEWWDIHLQGNVEGGERISNGSRFNANGAYGAVKFWNQWLSFGQVPQWWGPGYEGSLIRGDAMRPMTGFLMQRAEQAAPETWWLRWVGPWQYQISASQMNQYTAVPHAKIIGGRFTFSPFQSLELGASRIMQWGGEGRPESLSNFWDGLTGKDNTAANDPNEPGNQLAGFDFKFKLEPTLGWPVSFYGQMIGEDESGFLPSSNMFLGGVEGHHGWGKDAVNWYVEAHDTRSNMSRTNYSYTHHIYKDGYYQQGYPLGDAMGGDGQLIAGKVELITEDNQRWSTRLVYAKVNPENQSINKAFPHADTLKGVQLGWSGDVYRSVRLNTSLWYTNANNSDSDDVGASAGIEIPFSL</sequence>
<dbReference type="AlphaFoldDB" id="A0A0N7KW84"/>
<organism evidence="1">
    <name type="scientific">Klebsiella sp. 1702/49</name>
    <dbReference type="NCBI Taxonomy" id="1497800"/>
    <lineage>
        <taxon>Bacteria</taxon>
        <taxon>Pseudomonadati</taxon>
        <taxon>Pseudomonadota</taxon>
        <taxon>Gammaproteobacteria</taxon>
        <taxon>Enterobacterales</taxon>
        <taxon>Enterobacteriaceae</taxon>
        <taxon>Klebsiella/Raoultella group</taxon>
        <taxon>Klebsiella</taxon>
    </lineage>
</organism>
<dbReference type="EMBL" id="AB924560">
    <property type="protein sequence ID" value="BAT23409.1"/>
    <property type="molecule type" value="Genomic_DNA"/>
</dbReference>
<dbReference type="InterPro" id="IPR038636">
    <property type="entry name" value="Wzi_sf"/>
</dbReference>
<reference evidence="1" key="2">
    <citation type="journal article" date="2015" name="Sci. Rep.">
        <title>Genetic analysis of capsular polysaccharide synthesis gene clusters in 79 capsular types of Klebsiella spp.</title>
        <authorList>
            <person name="Pan Y.J."/>
            <person name="Lin T.L."/>
            <person name="Chen C.T."/>
            <person name="Chen Y.Y."/>
            <person name="Hsieh P.F."/>
            <person name="Hsu C.R."/>
            <person name="Wu M.C."/>
            <person name="Wang J.T."/>
        </authorList>
    </citation>
    <scope>NUCLEOTIDE SEQUENCE</scope>
    <source>
        <strain evidence="1">1702/49</strain>
    </source>
</reference>
<protein>
    <submittedName>
        <fullName evidence="1">Surface assembly of capsule</fullName>
    </submittedName>
</protein>
<proteinExistence type="predicted"/>
<accession>A0A0N7KW84</accession>
<dbReference type="Gene3D" id="2.40.160.130">
    <property type="entry name" value="Capsule assembly protein Wzi"/>
    <property type="match status" value="1"/>
</dbReference>
<name>A0A0N7KW84_9ENTR</name>